<evidence type="ECO:0000256" key="7">
    <source>
        <dbReference type="SAM" id="Phobius"/>
    </source>
</evidence>
<evidence type="ECO:0000256" key="6">
    <source>
        <dbReference type="ARBA" id="ARBA00023136"/>
    </source>
</evidence>
<gene>
    <name evidence="9" type="ORF">AAAT05_04050</name>
</gene>
<dbReference type="SUPFAM" id="SSF103481">
    <property type="entry name" value="Multidrug resistance efflux transporter EmrE"/>
    <property type="match status" value="2"/>
</dbReference>
<feature type="domain" description="EamA" evidence="8">
    <location>
        <begin position="19"/>
        <end position="160"/>
    </location>
</feature>
<comment type="similarity">
    <text evidence="2">Belongs to the EamA transporter family.</text>
</comment>
<keyword evidence="3" id="KW-1003">Cell membrane</keyword>
<evidence type="ECO:0000256" key="5">
    <source>
        <dbReference type="ARBA" id="ARBA00022989"/>
    </source>
</evidence>
<keyword evidence="4 7" id="KW-0812">Transmembrane</keyword>
<feature type="transmembrane region" description="Helical" evidence="7">
    <location>
        <begin position="210"/>
        <end position="231"/>
    </location>
</feature>
<feature type="transmembrane region" description="Helical" evidence="7">
    <location>
        <begin position="146"/>
        <end position="163"/>
    </location>
</feature>
<dbReference type="InterPro" id="IPR050638">
    <property type="entry name" value="AA-Vitamin_Transporters"/>
</dbReference>
<dbReference type="Proteomes" id="UP001478817">
    <property type="component" value="Unassembled WGS sequence"/>
</dbReference>
<dbReference type="Pfam" id="PF00892">
    <property type="entry name" value="EamA"/>
    <property type="match status" value="2"/>
</dbReference>
<dbReference type="PROSITE" id="PS51257">
    <property type="entry name" value="PROKAR_LIPOPROTEIN"/>
    <property type="match status" value="1"/>
</dbReference>
<organism evidence="9 10">
    <name type="scientific">Paratractidigestivibacter faecalis</name>
    <dbReference type="NCBI Taxonomy" id="2292441"/>
    <lineage>
        <taxon>Bacteria</taxon>
        <taxon>Bacillati</taxon>
        <taxon>Actinomycetota</taxon>
        <taxon>Coriobacteriia</taxon>
        <taxon>Coriobacteriales</taxon>
        <taxon>Atopobiaceae</taxon>
        <taxon>Paratractidigestivibacter</taxon>
    </lineage>
</organism>
<reference evidence="9 10" key="1">
    <citation type="submission" date="2024-04" db="EMBL/GenBank/DDBJ databases">
        <title>Human intestinal bacterial collection.</title>
        <authorList>
            <person name="Pauvert C."/>
            <person name="Hitch T.C.A."/>
            <person name="Clavel T."/>
        </authorList>
    </citation>
    <scope>NUCLEOTIDE SEQUENCE [LARGE SCALE GENOMIC DNA]</scope>
    <source>
        <strain evidence="9 10">CLA-AA-H197</strain>
    </source>
</reference>
<dbReference type="InterPro" id="IPR037185">
    <property type="entry name" value="EmrE-like"/>
</dbReference>
<feature type="transmembrane region" description="Helical" evidence="7">
    <location>
        <begin position="293"/>
        <end position="313"/>
    </location>
</feature>
<keyword evidence="6 7" id="KW-0472">Membrane</keyword>
<protein>
    <submittedName>
        <fullName evidence="9">DMT family transporter</fullName>
    </submittedName>
</protein>
<proteinExistence type="inferred from homology"/>
<feature type="transmembrane region" description="Helical" evidence="7">
    <location>
        <begin position="115"/>
        <end position="134"/>
    </location>
</feature>
<keyword evidence="5 7" id="KW-1133">Transmembrane helix</keyword>
<evidence type="ECO:0000256" key="2">
    <source>
        <dbReference type="ARBA" id="ARBA00007362"/>
    </source>
</evidence>
<evidence type="ECO:0000259" key="8">
    <source>
        <dbReference type="Pfam" id="PF00892"/>
    </source>
</evidence>
<evidence type="ECO:0000256" key="4">
    <source>
        <dbReference type="ARBA" id="ARBA00022692"/>
    </source>
</evidence>
<evidence type="ECO:0000256" key="1">
    <source>
        <dbReference type="ARBA" id="ARBA00004651"/>
    </source>
</evidence>
<keyword evidence="10" id="KW-1185">Reference proteome</keyword>
<name>A0ABV1IG25_9ACTN</name>
<comment type="caution">
    <text evidence="9">The sequence shown here is derived from an EMBL/GenBank/DDBJ whole genome shotgun (WGS) entry which is preliminary data.</text>
</comment>
<feature type="transmembrane region" description="Helical" evidence="7">
    <location>
        <begin position="269"/>
        <end position="287"/>
    </location>
</feature>
<dbReference type="InterPro" id="IPR000620">
    <property type="entry name" value="EamA_dom"/>
</dbReference>
<feature type="transmembrane region" description="Helical" evidence="7">
    <location>
        <begin position="237"/>
        <end position="257"/>
    </location>
</feature>
<accession>A0ABV1IG25</accession>
<dbReference type="EMBL" id="JBBNGS010000005">
    <property type="protein sequence ID" value="MEQ2637511.1"/>
    <property type="molecule type" value="Genomic_DNA"/>
</dbReference>
<feature type="transmembrane region" description="Helical" evidence="7">
    <location>
        <begin position="169"/>
        <end position="189"/>
    </location>
</feature>
<feature type="transmembrane region" description="Helical" evidence="7">
    <location>
        <begin position="50"/>
        <end position="75"/>
    </location>
</feature>
<evidence type="ECO:0000256" key="3">
    <source>
        <dbReference type="ARBA" id="ARBA00022475"/>
    </source>
</evidence>
<feature type="domain" description="EamA" evidence="8">
    <location>
        <begin position="175"/>
        <end position="311"/>
    </location>
</feature>
<evidence type="ECO:0000313" key="9">
    <source>
        <dbReference type="EMBL" id="MEQ2637511.1"/>
    </source>
</evidence>
<dbReference type="PANTHER" id="PTHR32322">
    <property type="entry name" value="INNER MEMBRANE TRANSPORTER"/>
    <property type="match status" value="1"/>
</dbReference>
<sequence length="318" mass="32666">MGNPGQRNASIFSTTPGLLAACLGACFLWGSAFPCIKIGYGLFGIGASDVATIIAFAGARLLISGAMVVVAMSVARRRPYLPARADWPCAAKLSVFQTSLQYLLFYVGLSRSAGVTSSVIEASNTFFIVLLAVYVFRTERMTARKALGCSVGFAGVLLVNLGGSATGGMSFSLGGEGLVFLSTISAAVSSNLSKRYSREHDPVLISGWQFVIGGATLLALGLAMGGCVAPADAANPLPALALLAYMGFISAAAYSLWSMALAANPVSRVAVFGFMNPVFGAALSALLLDETSVVSPVLAVVALALVSTGIIVVNRGEK</sequence>
<comment type="subcellular location">
    <subcellularLocation>
        <location evidence="1">Cell membrane</location>
        <topology evidence="1">Multi-pass membrane protein</topology>
    </subcellularLocation>
</comment>
<evidence type="ECO:0000313" key="10">
    <source>
        <dbReference type="Proteomes" id="UP001478817"/>
    </source>
</evidence>
<dbReference type="PANTHER" id="PTHR32322:SF18">
    <property type="entry name" value="S-ADENOSYLMETHIONINE_S-ADENOSYLHOMOCYSTEINE TRANSPORTER"/>
    <property type="match status" value="1"/>
</dbReference>
<dbReference type="RefSeq" id="WP_349182032.1">
    <property type="nucleotide sequence ID" value="NZ_JBBNGS010000005.1"/>
</dbReference>